<reference evidence="11" key="1">
    <citation type="submission" date="2020-03" db="EMBL/GenBank/DDBJ databases">
        <title>Transcriptomic Profiling of the Digestive Tract of the Rat Flea, Xenopsylla cheopis, Following Blood Feeding and Infection with Yersinia pestis.</title>
        <authorList>
            <person name="Bland D.M."/>
            <person name="Martens C.A."/>
            <person name="Virtaneva K."/>
            <person name="Kanakabandi K."/>
            <person name="Long D."/>
            <person name="Rosenke R."/>
            <person name="Saturday G.A."/>
            <person name="Hoyt F.H."/>
            <person name="Bruno D.P."/>
            <person name="Ribeiro J.M.C."/>
            <person name="Hinnebusch J."/>
        </authorList>
    </citation>
    <scope>NUCLEOTIDE SEQUENCE</scope>
</reference>
<dbReference type="InterPro" id="IPR038765">
    <property type="entry name" value="Papain-like_cys_pep_sf"/>
</dbReference>
<organism evidence="11">
    <name type="scientific">Xenopsylla cheopis</name>
    <name type="common">Oriental rat flea</name>
    <name type="synonym">Pulex cheopis</name>
    <dbReference type="NCBI Taxonomy" id="163159"/>
    <lineage>
        <taxon>Eukaryota</taxon>
        <taxon>Metazoa</taxon>
        <taxon>Ecdysozoa</taxon>
        <taxon>Arthropoda</taxon>
        <taxon>Hexapoda</taxon>
        <taxon>Insecta</taxon>
        <taxon>Pterygota</taxon>
        <taxon>Neoptera</taxon>
        <taxon>Endopterygota</taxon>
        <taxon>Siphonaptera</taxon>
        <taxon>Pulicidae</taxon>
        <taxon>Xenopsyllinae</taxon>
        <taxon>Xenopsylla</taxon>
    </lineage>
</organism>
<evidence type="ECO:0000259" key="8">
    <source>
        <dbReference type="Pfam" id="PF07910"/>
    </source>
</evidence>
<dbReference type="GO" id="GO:0071567">
    <property type="term" value="F:deUFMylase activity"/>
    <property type="evidence" value="ECO:0007669"/>
    <property type="project" value="TreeGrafter"/>
</dbReference>
<evidence type="ECO:0000259" key="10">
    <source>
        <dbReference type="Pfam" id="PF26560"/>
    </source>
</evidence>
<evidence type="ECO:0000256" key="1">
    <source>
        <dbReference type="ARBA" id="ARBA00008552"/>
    </source>
</evidence>
<dbReference type="GO" id="GO:0006508">
    <property type="term" value="P:proteolysis"/>
    <property type="evidence" value="ECO:0007669"/>
    <property type="project" value="UniProtKB-KW"/>
</dbReference>
<dbReference type="AlphaFoldDB" id="A0A6M2DM87"/>
<evidence type="ECO:0000256" key="3">
    <source>
        <dbReference type="ARBA" id="ARBA00022786"/>
    </source>
</evidence>
<proteinExistence type="inferred from homology"/>
<evidence type="ECO:0000259" key="9">
    <source>
        <dbReference type="Pfam" id="PF20908"/>
    </source>
</evidence>
<keyword evidence="4" id="KW-0378">Hydrolase</keyword>
<evidence type="ECO:0000256" key="6">
    <source>
        <dbReference type="ARBA" id="ARBA00057559"/>
    </source>
</evidence>
<dbReference type="PANTHER" id="PTHR48153:SF2">
    <property type="entry name" value="UFM1-SPECIFIC PROTEASE 2"/>
    <property type="match status" value="1"/>
</dbReference>
<dbReference type="Gene3D" id="3.90.70.130">
    <property type="match status" value="1"/>
</dbReference>
<keyword evidence="3" id="KW-0833">Ubl conjugation pathway</keyword>
<dbReference type="InterPro" id="IPR058757">
    <property type="entry name" value="UFSP2_MPN_N"/>
</dbReference>
<accession>A0A6M2DM87</accession>
<feature type="domain" description="UFSP2 N-terminal MPN-like" evidence="10">
    <location>
        <begin position="1"/>
        <end position="128"/>
    </location>
</feature>
<keyword evidence="5" id="KW-0788">Thiol protease</keyword>
<dbReference type="PANTHER" id="PTHR48153">
    <property type="entry name" value="UFM1-SPECIFIC PROTEASE 2"/>
    <property type="match status" value="1"/>
</dbReference>
<dbReference type="EMBL" id="GIIL01003440">
    <property type="protein sequence ID" value="NOV47166.1"/>
    <property type="molecule type" value="Transcribed_RNA"/>
</dbReference>
<feature type="domain" description="UFSP2 second" evidence="9">
    <location>
        <begin position="156"/>
        <end position="377"/>
    </location>
</feature>
<dbReference type="GO" id="GO:0005783">
    <property type="term" value="C:endoplasmic reticulum"/>
    <property type="evidence" value="ECO:0007669"/>
    <property type="project" value="TreeGrafter"/>
</dbReference>
<evidence type="ECO:0000313" key="11">
    <source>
        <dbReference type="EMBL" id="NOV47166.1"/>
    </source>
</evidence>
<evidence type="ECO:0000256" key="7">
    <source>
        <dbReference type="ARBA" id="ARBA00073264"/>
    </source>
</evidence>
<evidence type="ECO:0000256" key="2">
    <source>
        <dbReference type="ARBA" id="ARBA00022670"/>
    </source>
</evidence>
<evidence type="ECO:0000256" key="4">
    <source>
        <dbReference type="ARBA" id="ARBA00022801"/>
    </source>
</evidence>
<comment type="function">
    <text evidence="6">Thiol protease which recognizes and hydrolyzes the peptide bond at the C-terminal Gly of UFM1, a ubiquitin-like modifier protein bound to a number of target proteins. Does not hydrolyze SUMO1 or ISG15 ubiquitin-like proteins.</text>
</comment>
<protein>
    <recommendedName>
        <fullName evidence="7">Probable Ufm1-specific protease 2</fullName>
    </recommendedName>
</protein>
<dbReference type="FunFam" id="3.90.70.130:FF:000001">
    <property type="entry name" value="Probable Ufm1-specific protease 2"/>
    <property type="match status" value="1"/>
</dbReference>
<evidence type="ECO:0000256" key="5">
    <source>
        <dbReference type="ARBA" id="ARBA00022807"/>
    </source>
</evidence>
<keyword evidence="2 11" id="KW-0645">Protease</keyword>
<sequence>MSPNLKISSYVVNRLGTIRTQCSGCLYGTMYDGTLLIVGFNLESSHGADYKSNYSQIQNNFPTEVYLCGLVKFGDCTDTQAHLTEILLDVDVTDNPILLNCSANSDIKASFFIHGKLKEAEYEIVDESYVWRQFIYIRLQVNLRLVCENTSSSVSESMTQLRKKMASGVVSFNFPKTQVFLMGAGADSCLTNLTKESTVEDLFKLYDLSAGEKSSKIKKKKNSFEINVMGAGLVMKATKETSAETLNKAAVKMSLITGATDSYIQLPLFVDALSMIHINTKIIQLYDMLVESTCSSLRLMEKNILDQIACVDTELAQPIAYHFLPNNCGHFFTYYYPQNFPEKKYAEIRKLLHQQLSLPMDRPQFRRTNSYIFPDELKKGALMNVHEGIASQVKDGVVSIVYGKYMYHHYLQDKFDDEGWGCAYRSLQTLVSWFRLQGYTDHPIPTHIEIQKCLVDLGDKSHSFIGSKQWIGSTEVSFCLESMLGISSRIIFVNNGEEMKTKGSDLSLHFETNGTPIMIGGGVLAHTILGVDYNRETGDIKFLILDPHYTGPDDLFTIQAKGWCSWKSADFWRKSAYYNMCLPQRPRCI</sequence>
<dbReference type="InterPro" id="IPR049387">
    <property type="entry name" value="UFSP2-like_2nd"/>
</dbReference>
<comment type="similarity">
    <text evidence="1">Belongs to the peptidase C78 family.</text>
</comment>
<dbReference type="GO" id="GO:0005634">
    <property type="term" value="C:nucleus"/>
    <property type="evidence" value="ECO:0007669"/>
    <property type="project" value="TreeGrafter"/>
</dbReference>
<dbReference type="Pfam" id="PF26560">
    <property type="entry name" value="UFSP2_MPN_insect"/>
    <property type="match status" value="1"/>
</dbReference>
<dbReference type="Pfam" id="PF20908">
    <property type="entry name" value="UfSP2_N"/>
    <property type="match status" value="1"/>
</dbReference>
<name>A0A6M2DM87_XENCH</name>
<dbReference type="SUPFAM" id="SSF54001">
    <property type="entry name" value="Cysteine proteinases"/>
    <property type="match status" value="1"/>
</dbReference>
<dbReference type="Pfam" id="PF07910">
    <property type="entry name" value="Peptidase_C78"/>
    <property type="match status" value="1"/>
</dbReference>
<dbReference type="InterPro" id="IPR012462">
    <property type="entry name" value="UFSP1/2_DUB_cat"/>
</dbReference>
<feature type="domain" description="UFSP1/2/DUB catalytic" evidence="8">
    <location>
        <begin position="397"/>
        <end position="581"/>
    </location>
</feature>